<keyword evidence="3" id="KW-1185">Reference proteome</keyword>
<reference evidence="2 3" key="1">
    <citation type="submission" date="2016-07" db="EMBL/GenBank/DDBJ databases">
        <title>Pervasive Adenine N6-methylation of Active Genes in Fungi.</title>
        <authorList>
            <consortium name="DOE Joint Genome Institute"/>
            <person name="Mondo S.J."/>
            <person name="Dannebaum R.O."/>
            <person name="Kuo R.C."/>
            <person name="Labutti K."/>
            <person name="Haridas S."/>
            <person name="Kuo A."/>
            <person name="Salamov A."/>
            <person name="Ahrendt S.R."/>
            <person name="Lipzen A."/>
            <person name="Sullivan W."/>
            <person name="Andreopoulos W.B."/>
            <person name="Clum A."/>
            <person name="Lindquist E."/>
            <person name="Daum C."/>
            <person name="Ramamoorthy G.K."/>
            <person name="Gryganskyi A."/>
            <person name="Culley D."/>
            <person name="Magnuson J.K."/>
            <person name="James T.Y."/>
            <person name="O'Malley M.A."/>
            <person name="Stajich J.E."/>
            <person name="Spatafora J.W."/>
            <person name="Visel A."/>
            <person name="Grigoriev I.V."/>
        </authorList>
    </citation>
    <scope>NUCLEOTIDE SEQUENCE [LARGE SCALE GENOMIC DNA]</scope>
    <source>
        <strain evidence="2 3">NRRL 3116</strain>
    </source>
</reference>
<feature type="region of interest" description="Disordered" evidence="1">
    <location>
        <begin position="474"/>
        <end position="504"/>
    </location>
</feature>
<dbReference type="InParanoid" id="A0A1Y2GBX7"/>
<dbReference type="PANTHER" id="PTHR15131:SF3">
    <property type="entry name" value="SNRNA-ACTIVATING PROTEIN COMPLEX SUBUNIT 1"/>
    <property type="match status" value="1"/>
</dbReference>
<protein>
    <submittedName>
        <fullName evidence="2">Small nuclear RNA activating complex, subunit SNAP43-domain-containing protein</fullName>
    </submittedName>
</protein>
<dbReference type="Proteomes" id="UP000193648">
    <property type="component" value="Unassembled WGS sequence"/>
</dbReference>
<dbReference type="Pfam" id="PF09808">
    <property type="entry name" value="SNAPC1"/>
    <property type="match status" value="1"/>
</dbReference>
<proteinExistence type="predicted"/>
<dbReference type="PANTHER" id="PTHR15131">
    <property type="entry name" value="SMALL NUCLEAR RNA ACTIVATING COMPLEX, POLYPEPTIDE 1"/>
    <property type="match status" value="1"/>
</dbReference>
<evidence type="ECO:0000313" key="3">
    <source>
        <dbReference type="Proteomes" id="UP000193648"/>
    </source>
</evidence>
<organism evidence="2 3">
    <name type="scientific">Lobosporangium transversale</name>
    <dbReference type="NCBI Taxonomy" id="64571"/>
    <lineage>
        <taxon>Eukaryota</taxon>
        <taxon>Fungi</taxon>
        <taxon>Fungi incertae sedis</taxon>
        <taxon>Mucoromycota</taxon>
        <taxon>Mortierellomycotina</taxon>
        <taxon>Mortierellomycetes</taxon>
        <taxon>Mortierellales</taxon>
        <taxon>Mortierellaceae</taxon>
        <taxon>Lobosporangium</taxon>
    </lineage>
</organism>
<feature type="compositionally biased region" description="Basic residues" evidence="1">
    <location>
        <begin position="474"/>
        <end position="489"/>
    </location>
</feature>
<dbReference type="EMBL" id="MCFF01000054">
    <property type="protein sequence ID" value="ORZ04797.1"/>
    <property type="molecule type" value="Genomic_DNA"/>
</dbReference>
<dbReference type="GeneID" id="33567536"/>
<dbReference type="STRING" id="64571.A0A1Y2GBX7"/>
<gene>
    <name evidence="2" type="ORF">BCR41DRAFT_362263</name>
</gene>
<sequence length="504" mass="57272">MSRNRAEFDVTLTACQGHGLNSLTSSTTGNTHRSVHALEQWLLGHHNKAPSTVECLILGRIGLCTRALYNDVQMIVREYEKNECVDFTSFSKIWKEKRFYLIHAGCLERNERYVFMQALYDILLDFLSPTETFVAQAGAIYCLYFLYFTQPALFKKTGIRITIPTWENLQLLYELAFQYDSTDLIYVIHKLRSRGAFIHAAQRQRLSKELENDEGGLRARNEALLVRLEKNMNSSNLIPVGKLLKDINSLSASYLQSKADLVAVSLAARASEMVMDKLRAVKPADMNPLVAKPLPEFLRKYMEGAIDSIPHMNFRAAEQIQKKNAAESADLDATVLNAFDTSAQPIQPRQAVPLNFGQRATPIVPSNIEGSSVATAISTEQNDQNNRYRLESALSSTATGEIGSRHELPYVFPLSLLQASQGDFALRIEEIAKEYDKDRIARYRFADEGGLALNDYMFPDELLPDKRNTINYKRSKNRSKFRRHTKRRRMDTEQLNDQHASNDV</sequence>
<name>A0A1Y2GBX7_9FUNG</name>
<evidence type="ECO:0000256" key="1">
    <source>
        <dbReference type="SAM" id="MobiDB-lite"/>
    </source>
</evidence>
<dbReference type="GO" id="GO:0043565">
    <property type="term" value="F:sequence-specific DNA binding"/>
    <property type="evidence" value="ECO:0007669"/>
    <property type="project" value="TreeGrafter"/>
</dbReference>
<accession>A0A1Y2GBX7</accession>
<evidence type="ECO:0000313" key="2">
    <source>
        <dbReference type="EMBL" id="ORZ04797.1"/>
    </source>
</evidence>
<dbReference type="InterPro" id="IPR019188">
    <property type="entry name" value="SNAPC1"/>
</dbReference>
<feature type="compositionally biased region" description="Polar residues" evidence="1">
    <location>
        <begin position="493"/>
        <end position="504"/>
    </location>
</feature>
<dbReference type="GO" id="GO:0042795">
    <property type="term" value="P:snRNA transcription by RNA polymerase II"/>
    <property type="evidence" value="ECO:0007669"/>
    <property type="project" value="TreeGrafter"/>
</dbReference>
<dbReference type="GO" id="GO:0019185">
    <property type="term" value="C:snRNA-activating protein complex"/>
    <property type="evidence" value="ECO:0007669"/>
    <property type="project" value="TreeGrafter"/>
</dbReference>
<dbReference type="GO" id="GO:0042796">
    <property type="term" value="P:snRNA transcription by RNA polymerase III"/>
    <property type="evidence" value="ECO:0007669"/>
    <property type="project" value="TreeGrafter"/>
</dbReference>
<comment type="caution">
    <text evidence="2">The sequence shown here is derived from an EMBL/GenBank/DDBJ whole genome shotgun (WGS) entry which is preliminary data.</text>
</comment>
<dbReference type="OrthoDB" id="20127at2759"/>
<dbReference type="RefSeq" id="XP_021876734.1">
    <property type="nucleotide sequence ID" value="XM_022025693.1"/>
</dbReference>
<dbReference type="AlphaFoldDB" id="A0A1Y2GBX7"/>